<keyword evidence="1" id="KW-0472">Membrane</keyword>
<name>A0A1I4B6Y8_9HYPH</name>
<protein>
    <submittedName>
        <fullName evidence="2">Uncharacterized protein</fullName>
    </submittedName>
</protein>
<keyword evidence="3" id="KW-1185">Reference proteome</keyword>
<proteinExistence type="predicted"/>
<dbReference type="Proteomes" id="UP000198804">
    <property type="component" value="Unassembled WGS sequence"/>
</dbReference>
<keyword evidence="1" id="KW-1133">Transmembrane helix</keyword>
<evidence type="ECO:0000256" key="1">
    <source>
        <dbReference type="SAM" id="Phobius"/>
    </source>
</evidence>
<evidence type="ECO:0000313" key="3">
    <source>
        <dbReference type="Proteomes" id="UP000198804"/>
    </source>
</evidence>
<sequence>MTEDDLADPSAGDDHWVTYLLGTLLAFECTILVVSLIWL</sequence>
<accession>A0A1I4B6Y8</accession>
<organism evidence="2 3">
    <name type="scientific">Methylorubrum salsuginis</name>
    <dbReference type="NCBI Taxonomy" id="414703"/>
    <lineage>
        <taxon>Bacteria</taxon>
        <taxon>Pseudomonadati</taxon>
        <taxon>Pseudomonadota</taxon>
        <taxon>Alphaproteobacteria</taxon>
        <taxon>Hyphomicrobiales</taxon>
        <taxon>Methylobacteriaceae</taxon>
        <taxon>Methylorubrum</taxon>
    </lineage>
</organism>
<gene>
    <name evidence="2" type="ORF">SAMN04488125_10339</name>
</gene>
<feature type="transmembrane region" description="Helical" evidence="1">
    <location>
        <begin position="16"/>
        <end position="38"/>
    </location>
</feature>
<keyword evidence="1" id="KW-0812">Transmembrane</keyword>
<dbReference type="EMBL" id="FOSV01000003">
    <property type="protein sequence ID" value="SFK63679.1"/>
    <property type="molecule type" value="Genomic_DNA"/>
</dbReference>
<dbReference type="AlphaFoldDB" id="A0A1I4B6Y8"/>
<evidence type="ECO:0000313" key="2">
    <source>
        <dbReference type="EMBL" id="SFK63679.1"/>
    </source>
</evidence>
<reference evidence="3" key="1">
    <citation type="submission" date="2016-10" db="EMBL/GenBank/DDBJ databases">
        <authorList>
            <person name="Varghese N."/>
            <person name="Submissions S."/>
        </authorList>
    </citation>
    <scope>NUCLEOTIDE SEQUENCE [LARGE SCALE GENOMIC DNA]</scope>
    <source>
        <strain evidence="3">CGMCC 1.6474</strain>
    </source>
</reference>